<evidence type="ECO:0000256" key="4">
    <source>
        <dbReference type="SAM" id="MobiDB-lite"/>
    </source>
</evidence>
<keyword evidence="2" id="KW-0964">Secreted</keyword>
<sequence>MTTSRGFIPARSSPSTRTASPIRRNHQEAMANTLLVKRPKYPCKRQHHNWHLEYTNVESSRSTYIETLCKTIDRVSVPELANSSEFLSSHGLQQGMLSKSSLVEALKDRASRIKSCCGRKENSRVTCIDEMYRNGIDSWCEKTFPDIPFTLKGRRNMWHRHQQCCKQNDISDRFLCFRREAVLYPLAEETLNFMDDEIDPVNSLAEIVSLIEDYIADYNLVEVFFPATGEMSRQERSTVVIQRSSADKPRPLGAGSRSQDHHVFFSRKCVYQNLKPSSPSGKAMRKTGPFVFSLVLRNRSSSLDDQRNFSAVISSSPCGPGKLEFVGTDYQHNVVEPADVNCATILLTTTRKKMEKSPQLVWYPPLCGCVQFRAVVLESDDTYESDHYNDITGYLTTTMCIDVKNNRSIYIEALCSVVDQRYPPEIVSSPAYLQRYDTNMNPANLTRHHKRLLLTHRRIKDCCKNEDREGRERCLENHRIRRADEFCSDTNSAREVSLLRRTHMLYLAMRCCYKKGHKRHACMKTRRKITHHNAMATALDFSMDEMDLVNDLSNYARIDEDFGIFNMVTHIESRENFTAVRASHKPGSPKPSESKPSRPTVKAGASLLRLLNKASCEQRCALLNKDSKLCRDYCLEFRQTPWCEENCPKRLNATLSQTCKRRCWRKPTIETIRTICKDWLSVYGQCERDCKNNDDNKWCKNNCDRLPNEELYTFTWNRESPDVELAKEITHKQCCVSGAQYGKKLMDGSPRGQVTHTTCLVDEKTMNEHLLADVERSMKPDCLIEFQSCCNIIRSGSDWKAFSLLCVRSSRITIVMLISSHNLPV</sequence>
<evidence type="ECO:0000313" key="6">
    <source>
        <dbReference type="Proteomes" id="UP000735302"/>
    </source>
</evidence>
<protein>
    <submittedName>
        <fullName evidence="5">Uncharacterized protein</fullName>
    </submittedName>
</protein>
<dbReference type="SUPFAM" id="SSF48552">
    <property type="entry name" value="Serum albumin-like"/>
    <property type="match status" value="1"/>
</dbReference>
<accession>A0AAV3Z6D5</accession>
<proteinExistence type="predicted"/>
<evidence type="ECO:0000256" key="3">
    <source>
        <dbReference type="ARBA" id="ARBA00022737"/>
    </source>
</evidence>
<dbReference type="GO" id="GO:0005615">
    <property type="term" value="C:extracellular space"/>
    <property type="evidence" value="ECO:0007669"/>
    <property type="project" value="InterPro"/>
</dbReference>
<organism evidence="5 6">
    <name type="scientific">Plakobranchus ocellatus</name>
    <dbReference type="NCBI Taxonomy" id="259542"/>
    <lineage>
        <taxon>Eukaryota</taxon>
        <taxon>Metazoa</taxon>
        <taxon>Spiralia</taxon>
        <taxon>Lophotrochozoa</taxon>
        <taxon>Mollusca</taxon>
        <taxon>Gastropoda</taxon>
        <taxon>Heterobranchia</taxon>
        <taxon>Euthyneura</taxon>
        <taxon>Panpulmonata</taxon>
        <taxon>Sacoglossa</taxon>
        <taxon>Placobranchoidea</taxon>
        <taxon>Plakobranchidae</taxon>
        <taxon>Plakobranchus</taxon>
    </lineage>
</organism>
<dbReference type="InterPro" id="IPR020858">
    <property type="entry name" value="Serum_albumin-like"/>
</dbReference>
<keyword evidence="3" id="KW-0677">Repeat</keyword>
<name>A0AAV3Z6D5_9GAST</name>
<evidence type="ECO:0000313" key="5">
    <source>
        <dbReference type="EMBL" id="GFN90114.1"/>
    </source>
</evidence>
<dbReference type="EMBL" id="BLXT01001985">
    <property type="protein sequence ID" value="GFN90114.1"/>
    <property type="molecule type" value="Genomic_DNA"/>
</dbReference>
<dbReference type="AlphaFoldDB" id="A0AAV3Z6D5"/>
<dbReference type="Gene3D" id="1.10.246.10">
    <property type="match status" value="1"/>
</dbReference>
<keyword evidence="6" id="KW-1185">Reference proteome</keyword>
<feature type="region of interest" description="Disordered" evidence="4">
    <location>
        <begin position="1"/>
        <end position="25"/>
    </location>
</feature>
<evidence type="ECO:0000256" key="2">
    <source>
        <dbReference type="ARBA" id="ARBA00022525"/>
    </source>
</evidence>
<feature type="region of interest" description="Disordered" evidence="4">
    <location>
        <begin position="580"/>
        <end position="601"/>
    </location>
</feature>
<comment type="subcellular location">
    <subcellularLocation>
        <location evidence="1">Secreted</location>
    </subcellularLocation>
</comment>
<dbReference type="Proteomes" id="UP000735302">
    <property type="component" value="Unassembled WGS sequence"/>
</dbReference>
<evidence type="ECO:0000256" key="1">
    <source>
        <dbReference type="ARBA" id="ARBA00004613"/>
    </source>
</evidence>
<reference evidence="5 6" key="1">
    <citation type="journal article" date="2021" name="Elife">
        <title>Chloroplast acquisition without the gene transfer in kleptoplastic sea slugs, Plakobranchus ocellatus.</title>
        <authorList>
            <person name="Maeda T."/>
            <person name="Takahashi S."/>
            <person name="Yoshida T."/>
            <person name="Shimamura S."/>
            <person name="Takaki Y."/>
            <person name="Nagai Y."/>
            <person name="Toyoda A."/>
            <person name="Suzuki Y."/>
            <person name="Arimoto A."/>
            <person name="Ishii H."/>
            <person name="Satoh N."/>
            <person name="Nishiyama T."/>
            <person name="Hasebe M."/>
            <person name="Maruyama T."/>
            <person name="Minagawa J."/>
            <person name="Obokata J."/>
            <person name="Shigenobu S."/>
        </authorList>
    </citation>
    <scope>NUCLEOTIDE SEQUENCE [LARGE SCALE GENOMIC DNA]</scope>
</reference>
<comment type="caution">
    <text evidence="5">The sequence shown here is derived from an EMBL/GenBank/DDBJ whole genome shotgun (WGS) entry which is preliminary data.</text>
</comment>
<gene>
    <name evidence="5" type="ORF">PoB_001662000</name>
</gene>